<feature type="coiled-coil region" evidence="16">
    <location>
        <begin position="629"/>
        <end position="656"/>
    </location>
</feature>
<evidence type="ECO:0000259" key="20">
    <source>
        <dbReference type="PROSITE" id="PS51194"/>
    </source>
</evidence>
<feature type="domain" description="Helicase C-terminal" evidence="20">
    <location>
        <begin position="330"/>
        <end position="479"/>
    </location>
</feature>
<dbReference type="SMART" id="SM00487">
    <property type="entry name" value="DEXDc"/>
    <property type="match status" value="1"/>
</dbReference>
<dbReference type="GO" id="GO:0016787">
    <property type="term" value="F:hydrolase activity"/>
    <property type="evidence" value="ECO:0007669"/>
    <property type="project" value="UniProtKB-KW"/>
</dbReference>
<comment type="similarity">
    <text evidence="4 15">Belongs to the helicase family. RecQ subfamily.</text>
</comment>
<dbReference type="FunFam" id="1.10.10.10:FF:000510">
    <property type="entry name" value="ATP-dependent DNA helicase"/>
    <property type="match status" value="1"/>
</dbReference>
<dbReference type="GO" id="GO:0000724">
    <property type="term" value="P:double-strand break repair via homologous recombination"/>
    <property type="evidence" value="ECO:0007669"/>
    <property type="project" value="TreeGrafter"/>
</dbReference>
<dbReference type="InterPro" id="IPR044876">
    <property type="entry name" value="HRDC_dom_sf"/>
</dbReference>
<dbReference type="GO" id="GO:0016592">
    <property type="term" value="C:mediator complex"/>
    <property type="evidence" value="ECO:0007669"/>
    <property type="project" value="TreeGrafter"/>
</dbReference>
<keyword evidence="16" id="KW-0175">Coiled coil</keyword>
<keyword evidence="8 15" id="KW-0347">Helicase</keyword>
<comment type="cofactor">
    <cofactor evidence="1">
        <name>Mn(2+)</name>
        <dbReference type="ChEBI" id="CHEBI:29035"/>
    </cofactor>
</comment>
<evidence type="ECO:0000256" key="2">
    <source>
        <dbReference type="ARBA" id="ARBA00001946"/>
    </source>
</evidence>
<evidence type="ECO:0000256" key="9">
    <source>
        <dbReference type="ARBA" id="ARBA00022840"/>
    </source>
</evidence>
<dbReference type="GO" id="GO:0009378">
    <property type="term" value="F:four-way junction helicase activity"/>
    <property type="evidence" value="ECO:0007669"/>
    <property type="project" value="TreeGrafter"/>
</dbReference>
<keyword evidence="7 15" id="KW-0378">Hydrolase</keyword>
<dbReference type="Gene3D" id="1.10.150.80">
    <property type="entry name" value="HRDC domain"/>
    <property type="match status" value="1"/>
</dbReference>
<dbReference type="GO" id="GO:0005694">
    <property type="term" value="C:chromosome"/>
    <property type="evidence" value="ECO:0007669"/>
    <property type="project" value="TreeGrafter"/>
</dbReference>
<dbReference type="PROSITE" id="PS50967">
    <property type="entry name" value="HRDC"/>
    <property type="match status" value="1"/>
</dbReference>
<dbReference type="Pfam" id="PF00270">
    <property type="entry name" value="DEAD"/>
    <property type="match status" value="1"/>
</dbReference>
<dbReference type="InterPro" id="IPR032284">
    <property type="entry name" value="RecQ_Zn-bd"/>
</dbReference>
<dbReference type="Gene3D" id="1.10.10.10">
    <property type="entry name" value="Winged helix-like DNA-binding domain superfamily/Winged helix DNA-binding domain"/>
    <property type="match status" value="1"/>
</dbReference>
<dbReference type="GO" id="GO:0046872">
    <property type="term" value="F:metal ion binding"/>
    <property type="evidence" value="ECO:0007669"/>
    <property type="project" value="UniProtKB-KW"/>
</dbReference>
<dbReference type="GO" id="GO:0005737">
    <property type="term" value="C:cytoplasm"/>
    <property type="evidence" value="ECO:0007669"/>
    <property type="project" value="TreeGrafter"/>
</dbReference>
<sequence length="746" mass="84146">MGRQIEAPLSCEGRFANPPRQPAVGARTSLLWMETADVVAEELLYVEAELQDVQDQIKALLDRQEGLHKRQSELKALLEECEASKSTAQVDSSVATDDWSADFEWDSRAEDIRFNVFGISSYRANQREIINAVMSRRDVLVIMAAGGGKSLCYQLPALLCDGVALVVSPLLSLIQDQVMGLTTLGIPAYMLTSTTSKEHEKLIYKSLEKGEGELKVLYVTPEKISKSKRFMSKLEKCHHGGRLSLIAIDEAHCCSQWGHDFRPDYKNLGILKIQFPTVPLIALTATATYKVQVDLMEMLHIPKCVKFVSTINRPNLFYKVHEKSSVGKVVIDEIADFIRGSYSKNESGIIYCFSRKECEQVAKELRERGISADHYHADMDVIAREKVHLLWSKNKLQVIVGTVAFGMGINKPDVRFVIHHSLSKSMETYYQESGRAGRDGLPSECVLYYRPGDVPRQSTMVFYENAGLQNLYDIVRYCQSKRNCRRGAFFQHFGEPIQNCNGMCDNCAYEAEVKELDATYHAKVIVSLLHEIQENDQRATMLQLVERFKVKIKELGGSIQPVSDLKKEELEQLIVQLLLEHVLKEEFQHTAYTTNSYIALGSLSKLVLQGKKSVMLEICTRRHEDGMPKSAKRGRMSGLEMKLDELRKELSSSNDGMLPHAILSTQQISILSTQKPTSITHLQKLIGKVKTEKYGKRIIELIEHHLKSEQVDDDDVPGAASGSKTEGNKKQRKKHTVVIESSEEEQ</sequence>
<dbReference type="SMART" id="SM00490">
    <property type="entry name" value="HELICc"/>
    <property type="match status" value="1"/>
</dbReference>
<protein>
    <recommendedName>
        <fullName evidence="15">ATP-dependent DNA helicase</fullName>
        <ecNumber evidence="15">5.6.2.4</ecNumber>
    </recommendedName>
</protein>
<evidence type="ECO:0000313" key="21">
    <source>
        <dbReference type="EMBL" id="URD99295.1"/>
    </source>
</evidence>
<name>A0A9E7FM38_9LILI</name>
<proteinExistence type="inferred from homology"/>
<dbReference type="EMBL" id="CP097506">
    <property type="protein sequence ID" value="URD99295.1"/>
    <property type="molecule type" value="Genomic_DNA"/>
</dbReference>
<feature type="region of interest" description="Disordered" evidence="17">
    <location>
        <begin position="707"/>
        <end position="746"/>
    </location>
</feature>
<evidence type="ECO:0000256" key="3">
    <source>
        <dbReference type="ARBA" id="ARBA00004123"/>
    </source>
</evidence>
<dbReference type="InterPro" id="IPR002121">
    <property type="entry name" value="HRDC_dom"/>
</dbReference>
<evidence type="ECO:0000256" key="15">
    <source>
        <dbReference type="RuleBase" id="RU364117"/>
    </source>
</evidence>
<dbReference type="Pfam" id="PF00271">
    <property type="entry name" value="Helicase_C"/>
    <property type="match status" value="1"/>
</dbReference>
<evidence type="ECO:0000313" key="22">
    <source>
        <dbReference type="Proteomes" id="UP001055439"/>
    </source>
</evidence>
<keyword evidence="9 15" id="KW-0067">ATP-binding</keyword>
<dbReference type="FunFam" id="3.40.50.300:FF:000752">
    <property type="entry name" value="ATP-dependent DNA helicase"/>
    <property type="match status" value="1"/>
</dbReference>
<dbReference type="CDD" id="cd18794">
    <property type="entry name" value="SF2_C_RecQ"/>
    <property type="match status" value="1"/>
</dbReference>
<dbReference type="Proteomes" id="UP001055439">
    <property type="component" value="Chromosome 4"/>
</dbReference>
<evidence type="ECO:0000256" key="12">
    <source>
        <dbReference type="ARBA" id="ARBA00023242"/>
    </source>
</evidence>
<dbReference type="SUPFAM" id="SSF52540">
    <property type="entry name" value="P-loop containing nucleoside triphosphate hydrolases"/>
    <property type="match status" value="2"/>
</dbReference>
<evidence type="ECO:0000259" key="18">
    <source>
        <dbReference type="PROSITE" id="PS50967"/>
    </source>
</evidence>
<dbReference type="InterPro" id="IPR014001">
    <property type="entry name" value="Helicase_ATP-bd"/>
</dbReference>
<evidence type="ECO:0000256" key="1">
    <source>
        <dbReference type="ARBA" id="ARBA00001936"/>
    </source>
</evidence>
<feature type="coiled-coil region" evidence="16">
    <location>
        <begin position="43"/>
        <end position="70"/>
    </location>
</feature>
<dbReference type="InterPro" id="IPR011545">
    <property type="entry name" value="DEAD/DEAH_box_helicase_dom"/>
</dbReference>
<dbReference type="AlphaFoldDB" id="A0A9E7FM38"/>
<dbReference type="GO" id="GO:0005524">
    <property type="term" value="F:ATP binding"/>
    <property type="evidence" value="ECO:0007669"/>
    <property type="project" value="UniProtKB-KW"/>
</dbReference>
<keyword evidence="6 15" id="KW-0547">Nucleotide-binding</keyword>
<dbReference type="EC" id="5.6.2.4" evidence="15"/>
<keyword evidence="12 15" id="KW-0539">Nucleus</keyword>
<comment type="catalytic activity">
    <reaction evidence="14">
        <text>ATP + H2O = ADP + phosphate + H(+)</text>
        <dbReference type="Rhea" id="RHEA:13065"/>
        <dbReference type="ChEBI" id="CHEBI:15377"/>
        <dbReference type="ChEBI" id="CHEBI:15378"/>
        <dbReference type="ChEBI" id="CHEBI:30616"/>
        <dbReference type="ChEBI" id="CHEBI:43474"/>
        <dbReference type="ChEBI" id="CHEBI:456216"/>
    </reaction>
    <physiologicalReaction direction="left-to-right" evidence="14">
        <dbReference type="Rhea" id="RHEA:13066"/>
    </physiologicalReaction>
</comment>
<dbReference type="Gene3D" id="3.40.50.300">
    <property type="entry name" value="P-loop containing nucleotide triphosphate hydrolases"/>
    <property type="match status" value="2"/>
</dbReference>
<dbReference type="GO" id="GO:0043138">
    <property type="term" value="F:3'-5' DNA helicase activity"/>
    <property type="evidence" value="ECO:0007669"/>
    <property type="project" value="UniProtKB-EC"/>
</dbReference>
<organism evidence="21 22">
    <name type="scientific">Musa troglodytarum</name>
    <name type="common">fe'i banana</name>
    <dbReference type="NCBI Taxonomy" id="320322"/>
    <lineage>
        <taxon>Eukaryota</taxon>
        <taxon>Viridiplantae</taxon>
        <taxon>Streptophyta</taxon>
        <taxon>Embryophyta</taxon>
        <taxon>Tracheophyta</taxon>
        <taxon>Spermatophyta</taxon>
        <taxon>Magnoliopsida</taxon>
        <taxon>Liliopsida</taxon>
        <taxon>Zingiberales</taxon>
        <taxon>Musaceae</taxon>
        <taxon>Musa</taxon>
    </lineage>
</organism>
<dbReference type="Pfam" id="PF00570">
    <property type="entry name" value="HRDC"/>
    <property type="match status" value="1"/>
</dbReference>
<evidence type="ECO:0000259" key="19">
    <source>
        <dbReference type="PROSITE" id="PS51192"/>
    </source>
</evidence>
<dbReference type="InterPro" id="IPR027417">
    <property type="entry name" value="P-loop_NTPase"/>
</dbReference>
<keyword evidence="5" id="KW-0479">Metal-binding</keyword>
<feature type="domain" description="Helicase ATP-binding" evidence="19">
    <location>
        <begin position="130"/>
        <end position="305"/>
    </location>
</feature>
<feature type="domain" description="HRDC" evidence="18">
    <location>
        <begin position="633"/>
        <end position="712"/>
    </location>
</feature>
<dbReference type="Pfam" id="PF16124">
    <property type="entry name" value="RecQ_Zn_bind"/>
    <property type="match status" value="1"/>
</dbReference>
<accession>A0A9E7FM38</accession>
<evidence type="ECO:0000256" key="5">
    <source>
        <dbReference type="ARBA" id="ARBA00022723"/>
    </source>
</evidence>
<dbReference type="FunFam" id="3.40.50.300:FF:001215">
    <property type="entry name" value="ATP-dependent DNA helicase"/>
    <property type="match status" value="1"/>
</dbReference>
<dbReference type="CDD" id="cd18015">
    <property type="entry name" value="DEXHc_RecQ1"/>
    <property type="match status" value="1"/>
</dbReference>
<dbReference type="NCBIfam" id="TIGR00614">
    <property type="entry name" value="recQ_fam"/>
    <property type="match status" value="1"/>
</dbReference>
<dbReference type="PANTHER" id="PTHR13710">
    <property type="entry name" value="DNA HELICASE RECQ FAMILY MEMBER"/>
    <property type="match status" value="1"/>
</dbReference>
<dbReference type="OrthoDB" id="10261556at2759"/>
<comment type="cofactor">
    <cofactor evidence="2">
        <name>Mg(2+)</name>
        <dbReference type="ChEBI" id="CHEBI:18420"/>
    </cofactor>
</comment>
<dbReference type="InterPro" id="IPR004589">
    <property type="entry name" value="DNA_helicase_ATP-dep_RecQ"/>
</dbReference>
<evidence type="ECO:0000256" key="14">
    <source>
        <dbReference type="ARBA" id="ARBA00048778"/>
    </source>
</evidence>
<evidence type="ECO:0000256" key="7">
    <source>
        <dbReference type="ARBA" id="ARBA00022801"/>
    </source>
</evidence>
<dbReference type="PROSITE" id="PS51192">
    <property type="entry name" value="HELICASE_ATP_BIND_1"/>
    <property type="match status" value="1"/>
</dbReference>
<reference evidence="21" key="1">
    <citation type="submission" date="2022-05" db="EMBL/GenBank/DDBJ databases">
        <title>The Musa troglodytarum L. genome provides insights into the mechanism of non-climacteric behaviour and enrichment of carotenoids.</title>
        <authorList>
            <person name="Wang J."/>
        </authorList>
    </citation>
    <scope>NUCLEOTIDE SEQUENCE</scope>
    <source>
        <tissue evidence="21">Leaf</tissue>
    </source>
</reference>
<dbReference type="InterPro" id="IPR001650">
    <property type="entry name" value="Helicase_C-like"/>
</dbReference>
<comment type="catalytic activity">
    <reaction evidence="13 15">
        <text>Couples ATP hydrolysis with the unwinding of duplex DNA by translocating in the 3'-5' direction.</text>
        <dbReference type="EC" id="5.6.2.4"/>
    </reaction>
</comment>
<evidence type="ECO:0000256" key="4">
    <source>
        <dbReference type="ARBA" id="ARBA00005446"/>
    </source>
</evidence>
<keyword evidence="10" id="KW-0238">DNA-binding</keyword>
<evidence type="ECO:0000256" key="17">
    <source>
        <dbReference type="SAM" id="MobiDB-lite"/>
    </source>
</evidence>
<dbReference type="GO" id="GO:0003677">
    <property type="term" value="F:DNA binding"/>
    <property type="evidence" value="ECO:0007669"/>
    <property type="project" value="UniProtKB-KW"/>
</dbReference>
<dbReference type="InterPro" id="IPR036388">
    <property type="entry name" value="WH-like_DNA-bd_sf"/>
</dbReference>
<dbReference type="PROSITE" id="PS51194">
    <property type="entry name" value="HELICASE_CTER"/>
    <property type="match status" value="1"/>
</dbReference>
<comment type="subcellular location">
    <subcellularLocation>
        <location evidence="3 15">Nucleus</location>
    </subcellularLocation>
</comment>
<evidence type="ECO:0000256" key="8">
    <source>
        <dbReference type="ARBA" id="ARBA00022806"/>
    </source>
</evidence>
<evidence type="ECO:0000256" key="10">
    <source>
        <dbReference type="ARBA" id="ARBA00023125"/>
    </source>
</evidence>
<dbReference type="PANTHER" id="PTHR13710:SF105">
    <property type="entry name" value="ATP-DEPENDENT DNA HELICASE Q1"/>
    <property type="match status" value="1"/>
</dbReference>
<keyword evidence="11" id="KW-0413">Isomerase</keyword>
<evidence type="ECO:0000256" key="6">
    <source>
        <dbReference type="ARBA" id="ARBA00022741"/>
    </source>
</evidence>
<evidence type="ECO:0000256" key="13">
    <source>
        <dbReference type="ARBA" id="ARBA00034617"/>
    </source>
</evidence>
<gene>
    <name evidence="21" type="ORF">MUK42_29596</name>
</gene>
<evidence type="ECO:0000256" key="16">
    <source>
        <dbReference type="SAM" id="Coils"/>
    </source>
</evidence>
<keyword evidence="22" id="KW-1185">Reference proteome</keyword>
<evidence type="ECO:0000256" key="11">
    <source>
        <dbReference type="ARBA" id="ARBA00023235"/>
    </source>
</evidence>